<dbReference type="AlphaFoldDB" id="A0A8K0C6A0"/>
<dbReference type="FunFam" id="3.40.309.10:FF:000018">
    <property type="entry name" value="Alpha-aminoadipic semialdehyde dehydrogenase"/>
    <property type="match status" value="1"/>
</dbReference>
<dbReference type="InterPro" id="IPR029510">
    <property type="entry name" value="Ald_DH_CS_GLU"/>
</dbReference>
<feature type="domain" description="Aldehyde dehydrogenase" evidence="8">
    <location>
        <begin position="66"/>
        <end position="524"/>
    </location>
</feature>
<dbReference type="PROSITE" id="PS00687">
    <property type="entry name" value="ALDEHYDE_DEHYDR_GLU"/>
    <property type="match status" value="1"/>
</dbReference>
<dbReference type="CDD" id="cd07130">
    <property type="entry name" value="ALDH_F7_AASADH"/>
    <property type="match status" value="1"/>
</dbReference>
<dbReference type="GO" id="GO:0004029">
    <property type="term" value="F:aldehyde dehydrogenase (NAD+) activity"/>
    <property type="evidence" value="ECO:0007669"/>
    <property type="project" value="UniProtKB-EC"/>
</dbReference>
<dbReference type="InterPro" id="IPR044638">
    <property type="entry name" value="ALDH7A1-like"/>
</dbReference>
<comment type="caution">
    <text evidence="9">The sequence shown here is derived from an EMBL/GenBank/DDBJ whole genome shotgun (WGS) entry which is preliminary data.</text>
</comment>
<dbReference type="PANTHER" id="PTHR43521:SF1">
    <property type="entry name" value="ALPHA-AMINOADIPIC SEMIALDEHYDE DEHYDROGENASE"/>
    <property type="match status" value="1"/>
</dbReference>
<dbReference type="InterPro" id="IPR016162">
    <property type="entry name" value="Ald_DH_N"/>
</dbReference>
<dbReference type="InterPro" id="IPR016163">
    <property type="entry name" value="Ald_DH_C"/>
</dbReference>
<reference evidence="9" key="1">
    <citation type="submission" date="2019-08" db="EMBL/GenBank/DDBJ databases">
        <title>The genome of the North American firefly Photinus pyralis.</title>
        <authorList>
            <consortium name="Photinus pyralis genome working group"/>
            <person name="Fallon T.R."/>
            <person name="Sander Lower S.E."/>
            <person name="Weng J.-K."/>
        </authorList>
    </citation>
    <scope>NUCLEOTIDE SEQUENCE</scope>
    <source>
        <strain evidence="9">TRF0915ILg1</strain>
        <tissue evidence="9">Whole body</tissue>
    </source>
</reference>
<comment type="similarity">
    <text evidence="1 7">Belongs to the aldehyde dehydrogenase family.</text>
</comment>
<dbReference type="Gene3D" id="3.40.309.10">
    <property type="entry name" value="Aldehyde Dehydrogenase, Chain A, domain 2"/>
    <property type="match status" value="1"/>
</dbReference>
<dbReference type="Proteomes" id="UP000801492">
    <property type="component" value="Unassembled WGS sequence"/>
</dbReference>
<gene>
    <name evidence="9" type="ORF">ILUMI_24892</name>
</gene>
<keyword evidence="4" id="KW-0520">NAD</keyword>
<evidence type="ECO:0000256" key="7">
    <source>
        <dbReference type="RuleBase" id="RU003345"/>
    </source>
</evidence>
<evidence type="ECO:0000256" key="6">
    <source>
        <dbReference type="PROSITE-ProRule" id="PRU10007"/>
    </source>
</evidence>
<evidence type="ECO:0000256" key="2">
    <source>
        <dbReference type="ARBA" id="ARBA00011881"/>
    </source>
</evidence>
<feature type="active site" evidence="6">
    <location>
        <position position="297"/>
    </location>
</feature>
<dbReference type="InterPro" id="IPR015590">
    <property type="entry name" value="Aldehyde_DH_dom"/>
</dbReference>
<keyword evidence="3 7" id="KW-0560">Oxidoreductase</keyword>
<dbReference type="OrthoDB" id="310895at2759"/>
<dbReference type="InterPro" id="IPR016161">
    <property type="entry name" value="Ald_DH/histidinol_DH"/>
</dbReference>
<protein>
    <recommendedName>
        <fullName evidence="5">aldehyde dehydrogenase (NAD(+))</fullName>
        <ecNumber evidence="5">1.2.1.3</ecNumber>
    </recommendedName>
</protein>
<dbReference type="EMBL" id="VTPC01090831">
    <property type="protein sequence ID" value="KAF2881273.1"/>
    <property type="molecule type" value="Genomic_DNA"/>
</dbReference>
<sequence>MSFLLRQRLPVQLFSVCRTFVVSRGMASANTEFLINDPKYSFLKDLGLKTINYGVYDGSWKGSGPVVQSICPSNGRVIAEVNQGTVQDYEACVKAAEEAWNVWADLPAPQRGEIVRQIGDALRKNLVPLGKLVSLEMGKILPEGIGEVQEYVDICDYAVGLSRTFAGAIYPSERPGHVLMEKWNPIGVVGVISAFNFPIAVYGWNSAIAMVCGDTLLWKSAGTTPLIAIATTHIIADVLKNNNLPGAVASLCCGSSVVGQAMAEDSRIKLLSFTGSTQVGHQVGLQVQKRFGRHLLELGGNNAIIVAEDADLNMVVQATLFACVGTAGQRCTTTRRLILHKSVYDEVLAKLKKAYAQVINRVGDPLEDGTLVGPLHGLDSVKQYKNTIEEVRKQGGTIEFGGKVMDRPGYFVEPTIVTGLKHDNKLVHEECFAPIVYVLKTDSVQEAIKWNNEVTQGLSSSIFTQSVGNIFEWIGPKGSDCGIVNVNIPTSGAEIGGAFGGEKHTGGGRESGSDSWKQYMRRSTITINHSKNLPLAQGIKFE</sequence>
<dbReference type="Gene3D" id="3.40.605.10">
    <property type="entry name" value="Aldehyde Dehydrogenase, Chain A, domain 1"/>
    <property type="match status" value="1"/>
</dbReference>
<evidence type="ECO:0000313" key="9">
    <source>
        <dbReference type="EMBL" id="KAF2881273.1"/>
    </source>
</evidence>
<dbReference type="PANTHER" id="PTHR43521">
    <property type="entry name" value="ALPHA-AMINOADIPIC SEMIALDEHYDE DEHYDROGENASE"/>
    <property type="match status" value="1"/>
</dbReference>
<dbReference type="SUPFAM" id="SSF53720">
    <property type="entry name" value="ALDH-like"/>
    <property type="match status" value="1"/>
</dbReference>
<comment type="subunit">
    <text evidence="2">Homotetramer.</text>
</comment>
<name>A0A8K0C6A0_IGNLU</name>
<dbReference type="Pfam" id="PF00171">
    <property type="entry name" value="Aldedh"/>
    <property type="match status" value="1"/>
</dbReference>
<proteinExistence type="inferred from homology"/>
<accession>A0A8K0C6A0</accession>
<organism evidence="9 10">
    <name type="scientific">Ignelater luminosus</name>
    <name type="common">Cucubano</name>
    <name type="synonym">Pyrophorus luminosus</name>
    <dbReference type="NCBI Taxonomy" id="2038154"/>
    <lineage>
        <taxon>Eukaryota</taxon>
        <taxon>Metazoa</taxon>
        <taxon>Ecdysozoa</taxon>
        <taxon>Arthropoda</taxon>
        <taxon>Hexapoda</taxon>
        <taxon>Insecta</taxon>
        <taxon>Pterygota</taxon>
        <taxon>Neoptera</taxon>
        <taxon>Endopterygota</taxon>
        <taxon>Coleoptera</taxon>
        <taxon>Polyphaga</taxon>
        <taxon>Elateriformia</taxon>
        <taxon>Elateroidea</taxon>
        <taxon>Elateridae</taxon>
        <taxon>Agrypninae</taxon>
        <taxon>Pyrophorini</taxon>
        <taxon>Ignelater</taxon>
    </lineage>
</organism>
<evidence type="ECO:0000256" key="1">
    <source>
        <dbReference type="ARBA" id="ARBA00009986"/>
    </source>
</evidence>
<evidence type="ECO:0000256" key="4">
    <source>
        <dbReference type="ARBA" id="ARBA00023027"/>
    </source>
</evidence>
<evidence type="ECO:0000313" key="10">
    <source>
        <dbReference type="Proteomes" id="UP000801492"/>
    </source>
</evidence>
<evidence type="ECO:0000256" key="5">
    <source>
        <dbReference type="ARBA" id="ARBA00024226"/>
    </source>
</evidence>
<keyword evidence="10" id="KW-1185">Reference proteome</keyword>
<evidence type="ECO:0000256" key="3">
    <source>
        <dbReference type="ARBA" id="ARBA00023002"/>
    </source>
</evidence>
<dbReference type="EC" id="1.2.1.3" evidence="5"/>
<evidence type="ECO:0000259" key="8">
    <source>
        <dbReference type="Pfam" id="PF00171"/>
    </source>
</evidence>